<evidence type="ECO:0000256" key="9">
    <source>
        <dbReference type="ARBA" id="ARBA00022777"/>
    </source>
</evidence>
<dbReference type="InterPro" id="IPR001789">
    <property type="entry name" value="Sig_transdc_resp-reg_receiver"/>
</dbReference>
<dbReference type="GeneID" id="301341630"/>
<dbReference type="InterPro" id="IPR036641">
    <property type="entry name" value="HPT_dom_sf"/>
</dbReference>
<dbReference type="GO" id="GO:0005524">
    <property type="term" value="F:ATP binding"/>
    <property type="evidence" value="ECO:0007669"/>
    <property type="project" value="UniProtKB-KW"/>
</dbReference>
<keyword evidence="6 15" id="KW-0597">Phosphoprotein</keyword>
<feature type="domain" description="HPt" evidence="18">
    <location>
        <begin position="789"/>
        <end position="888"/>
    </location>
</feature>
<dbReference type="SUPFAM" id="SSF55874">
    <property type="entry name" value="ATPase domain of HSP90 chaperone/DNA topoisomerase II/histidine kinase"/>
    <property type="match status" value="1"/>
</dbReference>
<dbReference type="SUPFAM" id="SSF52172">
    <property type="entry name" value="CheY-like"/>
    <property type="match status" value="1"/>
</dbReference>
<gene>
    <name evidence="19" type="ORF">RA178_20570</name>
</gene>
<evidence type="ECO:0000313" key="19">
    <source>
        <dbReference type="EMBL" id="WMB72767.1"/>
    </source>
</evidence>
<keyword evidence="12" id="KW-0902">Two-component regulatory system</keyword>
<keyword evidence="8" id="KW-0812">Transmembrane</keyword>
<dbReference type="EC" id="2.7.13.3" evidence="3"/>
<dbReference type="Gene3D" id="1.10.287.130">
    <property type="match status" value="1"/>
</dbReference>
<organism evidence="19">
    <name type="scientific">Shewanella oncorhynchi</name>
    <dbReference type="NCBI Taxonomy" id="2726434"/>
    <lineage>
        <taxon>Bacteria</taxon>
        <taxon>Pseudomonadati</taxon>
        <taxon>Pseudomonadota</taxon>
        <taxon>Gammaproteobacteria</taxon>
        <taxon>Alteromonadales</taxon>
        <taxon>Shewanellaceae</taxon>
        <taxon>Shewanella</taxon>
    </lineage>
</organism>
<evidence type="ECO:0000256" key="15">
    <source>
        <dbReference type="PROSITE-ProRule" id="PRU00169"/>
    </source>
</evidence>
<protein>
    <recommendedName>
        <fullName evidence="3">histidine kinase</fullName>
        <ecNumber evidence="3">2.7.13.3</ecNumber>
    </recommendedName>
</protein>
<keyword evidence="9" id="KW-0418">Kinase</keyword>
<dbReference type="InterPro" id="IPR003594">
    <property type="entry name" value="HATPase_dom"/>
</dbReference>
<dbReference type="InterPro" id="IPR004358">
    <property type="entry name" value="Sig_transdc_His_kin-like_C"/>
</dbReference>
<dbReference type="Gene3D" id="3.40.50.2300">
    <property type="match status" value="1"/>
</dbReference>
<dbReference type="InterPro" id="IPR008207">
    <property type="entry name" value="Sig_transdc_His_kin_Hpt_dom"/>
</dbReference>
<evidence type="ECO:0000256" key="8">
    <source>
        <dbReference type="ARBA" id="ARBA00022692"/>
    </source>
</evidence>
<dbReference type="Pfam" id="PF01627">
    <property type="entry name" value="Hpt"/>
    <property type="match status" value="1"/>
</dbReference>
<dbReference type="InterPro" id="IPR036097">
    <property type="entry name" value="HisK_dim/P_sf"/>
</dbReference>
<dbReference type="InterPro" id="IPR011006">
    <property type="entry name" value="CheY-like_superfamily"/>
</dbReference>
<feature type="modified residue" description="Phosphohistidine" evidence="14">
    <location>
        <position position="828"/>
    </location>
</feature>
<dbReference type="AlphaFoldDB" id="A0AA50KDR3"/>
<dbReference type="InterPro" id="IPR005467">
    <property type="entry name" value="His_kinase_dom"/>
</dbReference>
<reference evidence="19" key="1">
    <citation type="submission" date="2023-08" db="EMBL/GenBank/DDBJ databases">
        <title>Complete genome sequence of Shewanella oncorhynchi Z-P2, a siderophore putrebactin-producing bacterium.</title>
        <authorList>
            <person name="Zhang Y."/>
        </authorList>
    </citation>
    <scope>NUCLEOTIDE SEQUENCE</scope>
    <source>
        <strain evidence="19">Z-P2</strain>
    </source>
</reference>
<dbReference type="InterPro" id="IPR018247">
    <property type="entry name" value="EF_Hand_1_Ca_BS"/>
</dbReference>
<proteinExistence type="predicted"/>
<keyword evidence="7" id="KW-0808">Transferase</keyword>
<dbReference type="Proteomes" id="UP001236800">
    <property type="component" value="Chromosome"/>
</dbReference>
<evidence type="ECO:0000256" key="3">
    <source>
        <dbReference type="ARBA" id="ARBA00012438"/>
    </source>
</evidence>
<evidence type="ECO:0000256" key="12">
    <source>
        <dbReference type="ARBA" id="ARBA00023012"/>
    </source>
</evidence>
<keyword evidence="10 19" id="KW-0067">ATP-binding</keyword>
<dbReference type="InterPro" id="IPR036890">
    <property type="entry name" value="HATPase_C_sf"/>
</dbReference>
<keyword evidence="4" id="KW-1003">Cell membrane</keyword>
<dbReference type="SMART" id="SM00448">
    <property type="entry name" value="REC"/>
    <property type="match status" value="1"/>
</dbReference>
<dbReference type="CDD" id="cd17546">
    <property type="entry name" value="REC_hyHK_CKI1_RcsC-like"/>
    <property type="match status" value="1"/>
</dbReference>
<evidence type="ECO:0000256" key="5">
    <source>
        <dbReference type="ARBA" id="ARBA00022519"/>
    </source>
</evidence>
<comment type="subcellular location">
    <subcellularLocation>
        <location evidence="2">Cell inner membrane</location>
        <topology evidence="2">Multi-pass membrane protein</topology>
    </subcellularLocation>
</comment>
<dbReference type="PANTHER" id="PTHR43047">
    <property type="entry name" value="TWO-COMPONENT HISTIDINE PROTEIN KINASE"/>
    <property type="match status" value="1"/>
</dbReference>
<dbReference type="Pfam" id="PF00512">
    <property type="entry name" value="HisKA"/>
    <property type="match status" value="1"/>
</dbReference>
<dbReference type="SMART" id="SM00388">
    <property type="entry name" value="HisKA"/>
    <property type="match status" value="1"/>
</dbReference>
<dbReference type="InterPro" id="IPR003661">
    <property type="entry name" value="HisK_dim/P_dom"/>
</dbReference>
<dbReference type="GO" id="GO:0005886">
    <property type="term" value="C:plasma membrane"/>
    <property type="evidence" value="ECO:0007669"/>
    <property type="project" value="UniProtKB-SubCell"/>
</dbReference>
<evidence type="ECO:0000259" key="17">
    <source>
        <dbReference type="PROSITE" id="PS50110"/>
    </source>
</evidence>
<dbReference type="Pfam" id="PF02518">
    <property type="entry name" value="HATPase_c"/>
    <property type="match status" value="1"/>
</dbReference>
<dbReference type="RefSeq" id="WP_306683661.1">
    <property type="nucleotide sequence ID" value="NZ_CP132914.1"/>
</dbReference>
<comment type="catalytic activity">
    <reaction evidence="1">
        <text>ATP + protein L-histidine = ADP + protein N-phospho-L-histidine.</text>
        <dbReference type="EC" id="2.7.13.3"/>
    </reaction>
</comment>
<dbReference type="PROSITE" id="PS50894">
    <property type="entry name" value="HPT"/>
    <property type="match status" value="1"/>
</dbReference>
<keyword evidence="11" id="KW-1133">Transmembrane helix</keyword>
<dbReference type="PROSITE" id="PS50110">
    <property type="entry name" value="RESPONSE_REGULATORY"/>
    <property type="match status" value="1"/>
</dbReference>
<dbReference type="PROSITE" id="PS50109">
    <property type="entry name" value="HIS_KIN"/>
    <property type="match status" value="1"/>
</dbReference>
<sequence length="889" mass="100904">MMNGIDLDLFDSCAFMLSPEVEWLGENQIFSNNNFLKNAKKKIIQHFEKIKQNITPNECLMIGSNCLKFSLLKMANKNFIVLCVVEHDASITKNFEYSQFRCENPAGDDSRYQEITSDGVLVVNSLGNIDFIGGGVKYLFPYLHFYNYIGKSFFSLIQDIVSYEVVGRDNYRIMKWFRYKCATNKKICLSFKTKSGLYFEYRDFFLDDRTRFGLIIDESKRYEKEKVLIEKCSELEQLNSFQSDFIATLGHEIRTPLNAVLGLIELSLGNVRAQDKKLLSVAFSTSKQVLLLINSMLDFKKTNESSADVKNDSVDVRLLGESVVDAFSLQADKKDINLDFFMPLNFNRRVICDEVKLNQVIYNLISNSIKFSNKIDSSILLEVEVLEQSFENVKLKFSVIDNGIGLTEEEQSKVFGKYEQASSNSYRQYGGVGLGLYISKSICCSMGSDLQVISRIGDGSVFYFVIDFALDNHFTAHDVSGSYRSDIDASVTAYTNSSIFHESVSRYSKELDFELLYLPSNELLEFETESSILFIDLNQNDIISKNEFVTSLFTRKERVAELRRVSLSKSNSDYEVISYPPLRIQSVTDFVNVKNYLNIIDEQASDSADYSNISVLVIDDCQENLFVIEKQLLSVGVIVSCVQDPMQAIELFKTNKFNVVISDVIMPTISGSDLIGVIREVEGYRELAPSIIVMLTADHGDICKDECLQAGANRVLVKPLTLNDLIGLLDEVKVTLSNNTSLKKSTVKADNTSFDNSFFCCDETPQELVDILQIVNLSDIYNFVGENISDEELSIFLEQYYSNLLVKREALRSAIMDNDLRIITAISHTLKSNSLYIGAKKLNLSCQELERVSRNNAIDYKVILKCWQEVDDDLFALIEFFMQRSNASG</sequence>
<dbReference type="SUPFAM" id="SSF47226">
    <property type="entry name" value="Histidine-containing phosphotransfer domain, HPT domain"/>
    <property type="match status" value="1"/>
</dbReference>
<dbReference type="SMART" id="SM00387">
    <property type="entry name" value="HATPase_c"/>
    <property type="match status" value="1"/>
</dbReference>
<keyword evidence="5" id="KW-0997">Cell inner membrane</keyword>
<dbReference type="Pfam" id="PF00072">
    <property type="entry name" value="Response_reg"/>
    <property type="match status" value="1"/>
</dbReference>
<evidence type="ECO:0000256" key="2">
    <source>
        <dbReference type="ARBA" id="ARBA00004429"/>
    </source>
</evidence>
<dbReference type="Gene3D" id="3.30.565.10">
    <property type="entry name" value="Histidine kinase-like ATPase, C-terminal domain"/>
    <property type="match status" value="1"/>
</dbReference>
<feature type="modified residue" description="4-aspartylphosphate" evidence="15">
    <location>
        <position position="663"/>
    </location>
</feature>
<dbReference type="GO" id="GO:0000155">
    <property type="term" value="F:phosphorelay sensor kinase activity"/>
    <property type="evidence" value="ECO:0007669"/>
    <property type="project" value="InterPro"/>
</dbReference>
<keyword evidence="13" id="KW-0472">Membrane</keyword>
<dbReference type="PRINTS" id="PR00344">
    <property type="entry name" value="BCTRLSENSOR"/>
</dbReference>
<feature type="domain" description="Histidine kinase" evidence="16">
    <location>
        <begin position="248"/>
        <end position="470"/>
    </location>
</feature>
<dbReference type="EMBL" id="CP132914">
    <property type="protein sequence ID" value="WMB72767.1"/>
    <property type="molecule type" value="Genomic_DNA"/>
</dbReference>
<feature type="domain" description="Response regulatory" evidence="17">
    <location>
        <begin position="614"/>
        <end position="733"/>
    </location>
</feature>
<name>A0AA50KDR3_9GAMM</name>
<dbReference type="PROSITE" id="PS00018">
    <property type="entry name" value="EF_HAND_1"/>
    <property type="match status" value="1"/>
</dbReference>
<accession>A0AA50KDR3</accession>
<keyword evidence="10 19" id="KW-0547">Nucleotide-binding</keyword>
<dbReference type="KEGG" id="sog:RA178_20570"/>
<evidence type="ECO:0000259" key="18">
    <source>
        <dbReference type="PROSITE" id="PS50894"/>
    </source>
</evidence>
<dbReference type="Gene3D" id="1.20.120.160">
    <property type="entry name" value="HPT domain"/>
    <property type="match status" value="1"/>
</dbReference>
<evidence type="ECO:0000256" key="14">
    <source>
        <dbReference type="PROSITE-ProRule" id="PRU00110"/>
    </source>
</evidence>
<evidence type="ECO:0000256" key="13">
    <source>
        <dbReference type="ARBA" id="ARBA00023136"/>
    </source>
</evidence>
<evidence type="ECO:0000256" key="1">
    <source>
        <dbReference type="ARBA" id="ARBA00000085"/>
    </source>
</evidence>
<dbReference type="SUPFAM" id="SSF47384">
    <property type="entry name" value="Homodimeric domain of signal transducing histidine kinase"/>
    <property type="match status" value="1"/>
</dbReference>
<evidence type="ECO:0000256" key="11">
    <source>
        <dbReference type="ARBA" id="ARBA00022989"/>
    </source>
</evidence>
<evidence type="ECO:0000256" key="7">
    <source>
        <dbReference type="ARBA" id="ARBA00022679"/>
    </source>
</evidence>
<evidence type="ECO:0000256" key="10">
    <source>
        <dbReference type="ARBA" id="ARBA00022840"/>
    </source>
</evidence>
<evidence type="ECO:0000259" key="16">
    <source>
        <dbReference type="PROSITE" id="PS50109"/>
    </source>
</evidence>
<evidence type="ECO:0000256" key="6">
    <source>
        <dbReference type="ARBA" id="ARBA00022553"/>
    </source>
</evidence>
<evidence type="ECO:0000256" key="4">
    <source>
        <dbReference type="ARBA" id="ARBA00022475"/>
    </source>
</evidence>
<dbReference type="CDD" id="cd00082">
    <property type="entry name" value="HisKA"/>
    <property type="match status" value="1"/>
</dbReference>